<feature type="compositionally biased region" description="Acidic residues" evidence="1">
    <location>
        <begin position="135"/>
        <end position="145"/>
    </location>
</feature>
<comment type="caution">
    <text evidence="2">The sequence shown here is derived from an EMBL/GenBank/DDBJ whole genome shotgun (WGS) entry which is preliminary data.</text>
</comment>
<feature type="compositionally biased region" description="Basic residues" evidence="1">
    <location>
        <begin position="95"/>
        <end position="105"/>
    </location>
</feature>
<gene>
    <name evidence="2" type="ORF">GPECTOR_22g786</name>
</gene>
<feature type="region of interest" description="Disordered" evidence="1">
    <location>
        <begin position="369"/>
        <end position="410"/>
    </location>
</feature>
<reference evidence="3" key="1">
    <citation type="journal article" date="2016" name="Nat. Commun.">
        <title>The Gonium pectorale genome demonstrates co-option of cell cycle regulation during the evolution of multicellularity.</title>
        <authorList>
            <person name="Hanschen E.R."/>
            <person name="Marriage T.N."/>
            <person name="Ferris P.J."/>
            <person name="Hamaji T."/>
            <person name="Toyoda A."/>
            <person name="Fujiyama A."/>
            <person name="Neme R."/>
            <person name="Noguchi H."/>
            <person name="Minakuchi Y."/>
            <person name="Suzuki M."/>
            <person name="Kawai-Toyooka H."/>
            <person name="Smith D.R."/>
            <person name="Sparks H."/>
            <person name="Anderson J."/>
            <person name="Bakaric R."/>
            <person name="Luria V."/>
            <person name="Karger A."/>
            <person name="Kirschner M.W."/>
            <person name="Durand P.M."/>
            <person name="Michod R.E."/>
            <person name="Nozaki H."/>
            <person name="Olson B.J."/>
        </authorList>
    </citation>
    <scope>NUCLEOTIDE SEQUENCE [LARGE SCALE GENOMIC DNA]</scope>
    <source>
        <strain evidence="3">NIES-2863</strain>
    </source>
</reference>
<feature type="compositionally biased region" description="Low complexity" evidence="1">
    <location>
        <begin position="59"/>
        <end position="68"/>
    </location>
</feature>
<feature type="region of interest" description="Disordered" evidence="1">
    <location>
        <begin position="53"/>
        <end position="175"/>
    </location>
</feature>
<feature type="compositionally biased region" description="Polar residues" evidence="1">
    <location>
        <begin position="1"/>
        <end position="17"/>
    </location>
</feature>
<feature type="compositionally biased region" description="Low complexity" evidence="1">
    <location>
        <begin position="392"/>
        <end position="407"/>
    </location>
</feature>
<proteinExistence type="predicted"/>
<name>A0A150GH90_GONPE</name>
<keyword evidence="3" id="KW-1185">Reference proteome</keyword>
<feature type="region of interest" description="Disordered" evidence="1">
    <location>
        <begin position="1"/>
        <end position="23"/>
    </location>
</feature>
<dbReference type="EMBL" id="LSYV01000023">
    <property type="protein sequence ID" value="KXZ49196.1"/>
    <property type="molecule type" value="Genomic_DNA"/>
</dbReference>
<feature type="region of interest" description="Disordered" evidence="1">
    <location>
        <begin position="205"/>
        <end position="263"/>
    </location>
</feature>
<evidence type="ECO:0000256" key="1">
    <source>
        <dbReference type="SAM" id="MobiDB-lite"/>
    </source>
</evidence>
<dbReference type="AlphaFoldDB" id="A0A150GH90"/>
<accession>A0A150GH90</accession>
<evidence type="ECO:0000313" key="2">
    <source>
        <dbReference type="EMBL" id="KXZ49196.1"/>
    </source>
</evidence>
<evidence type="ECO:0008006" key="4">
    <source>
        <dbReference type="Google" id="ProtNLM"/>
    </source>
</evidence>
<evidence type="ECO:0000313" key="3">
    <source>
        <dbReference type="Proteomes" id="UP000075714"/>
    </source>
</evidence>
<organism evidence="2 3">
    <name type="scientific">Gonium pectorale</name>
    <name type="common">Green alga</name>
    <dbReference type="NCBI Taxonomy" id="33097"/>
    <lineage>
        <taxon>Eukaryota</taxon>
        <taxon>Viridiplantae</taxon>
        <taxon>Chlorophyta</taxon>
        <taxon>core chlorophytes</taxon>
        <taxon>Chlorophyceae</taxon>
        <taxon>CS clade</taxon>
        <taxon>Chlamydomonadales</taxon>
        <taxon>Volvocaceae</taxon>
        <taxon>Gonium</taxon>
    </lineage>
</organism>
<protein>
    <recommendedName>
        <fullName evidence="4">SAND domain-containing protein</fullName>
    </recommendedName>
</protein>
<sequence>MPPSKTSTKLTGSTIFPSPSPAKFENIGGAAACRKWQTSIKIRSTGQALGKWLEDHGIASRGARRGPQPRQPRKRSRAWGAPETSSGSEEDHASRRPAARRGRPTGRHEQEYDSEYGPGRGPAWPRQQSRFPPEAETEPDEEGGAEPDGFVDTSSEAAGVEEEEEEAAAGLRDPDLPLASVLRQSLVRKQVLLRVRDQQLALIRENQRRDAARPPPPAATQARRRRGNGSAGAESSDEEYQPPRRRQRQRRSAGAADADSRPVSQASLLGRMQMPMLALGQAGEILLQNQRLLDAVQREVNADLLELAGLTGLTVRPGAAPFARPPAGMMAQALGLGVSAAAALAAGGDGGDADMDALGRVGGVMARGGAPVGAGRRRGRSRSHGGEDVDTDPPSSSADDSQSDSESLTVRSELAAQALLRLARAY</sequence>
<dbReference type="Proteomes" id="UP000075714">
    <property type="component" value="Unassembled WGS sequence"/>
</dbReference>